<reference evidence="1" key="1">
    <citation type="submission" date="2019-08" db="EMBL/GenBank/DDBJ databases">
        <authorList>
            <person name="Kucharzyk K."/>
            <person name="Murdoch R.W."/>
            <person name="Higgins S."/>
            <person name="Loffler F."/>
        </authorList>
    </citation>
    <scope>NUCLEOTIDE SEQUENCE</scope>
</reference>
<proteinExistence type="predicted"/>
<evidence type="ECO:0000313" key="1">
    <source>
        <dbReference type="EMBL" id="MPL61866.1"/>
    </source>
</evidence>
<gene>
    <name evidence="1" type="ORF">SDC9_07455</name>
</gene>
<sequence length="78" mass="9439">MKQKLEQRKQDILEKVDAGQLVADWDELKKEYPTLGNYNDLMDFLFELDPVYREELEKKINKHTLNLFEAILDDYMEE</sequence>
<comment type="caution">
    <text evidence="1">The sequence shown here is derived from an EMBL/GenBank/DDBJ whole genome shotgun (WGS) entry which is preliminary data.</text>
</comment>
<dbReference type="AlphaFoldDB" id="A0A644T4L3"/>
<dbReference type="EMBL" id="VSSQ01000016">
    <property type="protein sequence ID" value="MPL61866.1"/>
    <property type="molecule type" value="Genomic_DNA"/>
</dbReference>
<organism evidence="1">
    <name type="scientific">bioreactor metagenome</name>
    <dbReference type="NCBI Taxonomy" id="1076179"/>
    <lineage>
        <taxon>unclassified sequences</taxon>
        <taxon>metagenomes</taxon>
        <taxon>ecological metagenomes</taxon>
    </lineage>
</organism>
<accession>A0A644T4L3</accession>
<protein>
    <submittedName>
        <fullName evidence="1">Uncharacterized protein</fullName>
    </submittedName>
</protein>
<name>A0A644T4L3_9ZZZZ</name>